<dbReference type="AlphaFoldDB" id="A0A2S5R7D1"/>
<accession>A0A2S5R7D1</accession>
<evidence type="ECO:0000313" key="2">
    <source>
        <dbReference type="EMBL" id="PPE03228.1"/>
    </source>
</evidence>
<dbReference type="Proteomes" id="UP000239425">
    <property type="component" value="Unassembled WGS sequence"/>
</dbReference>
<reference evidence="2 3" key="1">
    <citation type="submission" date="2017-11" db="EMBL/GenBank/DDBJ databases">
        <title>Comparative genomic analysis of Holospora spp., intranuclear symbionts of paramecia.</title>
        <authorList>
            <person name="Garushyants S.K."/>
            <person name="Beliavskaya A."/>
            <person name="Malko D.B."/>
            <person name="Logacheva M.D."/>
            <person name="Rautian M.S."/>
            <person name="Gelfand M.S."/>
        </authorList>
    </citation>
    <scope>NUCLEOTIDE SEQUENCE [LARGE SCALE GENOMIC DNA]</scope>
    <source>
        <strain evidence="3">02AZ16</strain>
    </source>
</reference>
<dbReference type="RefSeq" id="WP_104207257.1">
    <property type="nucleotide sequence ID" value="NZ_PHHC01000127.1"/>
</dbReference>
<dbReference type="EMBL" id="PHHC01000127">
    <property type="protein sequence ID" value="PPE03228.1"/>
    <property type="molecule type" value="Genomic_DNA"/>
</dbReference>
<dbReference type="PANTHER" id="PTHR46564">
    <property type="entry name" value="TRANSPOSASE"/>
    <property type="match status" value="1"/>
</dbReference>
<proteinExistence type="predicted"/>
<dbReference type="GO" id="GO:0003676">
    <property type="term" value="F:nucleic acid binding"/>
    <property type="evidence" value="ECO:0007669"/>
    <property type="project" value="InterPro"/>
</dbReference>
<keyword evidence="3" id="KW-1185">Reference proteome</keyword>
<dbReference type="InterPro" id="IPR038717">
    <property type="entry name" value="Tc1-like_DDE_dom"/>
</dbReference>
<dbReference type="InterPro" id="IPR036397">
    <property type="entry name" value="RNaseH_sf"/>
</dbReference>
<dbReference type="PANTHER" id="PTHR46564:SF1">
    <property type="entry name" value="TRANSPOSASE"/>
    <property type="match status" value="1"/>
</dbReference>
<dbReference type="Gene3D" id="3.30.420.10">
    <property type="entry name" value="Ribonuclease H-like superfamily/Ribonuclease H"/>
    <property type="match status" value="1"/>
</dbReference>
<protein>
    <recommendedName>
        <fullName evidence="1">Tc1-like transposase DDE domain-containing protein</fullName>
    </recommendedName>
</protein>
<evidence type="ECO:0000313" key="3">
    <source>
        <dbReference type="Proteomes" id="UP000239425"/>
    </source>
</evidence>
<comment type="caution">
    <text evidence="2">The sequence shown here is derived from an EMBL/GenBank/DDBJ whole genome shotgun (WGS) entry which is preliminary data.</text>
</comment>
<dbReference type="Pfam" id="PF13358">
    <property type="entry name" value="DDE_3"/>
    <property type="match status" value="1"/>
</dbReference>
<feature type="domain" description="Tc1-like transposase DDE" evidence="1">
    <location>
        <begin position="26"/>
        <end position="84"/>
    </location>
</feature>
<organism evidence="2 3">
    <name type="scientific">Holospora curviuscula</name>
    <dbReference type="NCBI Taxonomy" id="1082868"/>
    <lineage>
        <taxon>Bacteria</taxon>
        <taxon>Pseudomonadati</taxon>
        <taxon>Pseudomonadota</taxon>
        <taxon>Alphaproteobacteria</taxon>
        <taxon>Holosporales</taxon>
        <taxon>Holosporaceae</taxon>
        <taxon>Holospora</taxon>
    </lineage>
</organism>
<gene>
    <name evidence="2" type="ORF">HCUR_01335</name>
</gene>
<dbReference type="OrthoDB" id="565387at2"/>
<sequence>MSSTLRVIRVHTGSLEVLMCWVEEMLLIHIPENCGVVLDNAAFHQSKAIQKIIKDAGILYLPPYSPDLNPIEKQWARAKQIRRSTHCSINTRFSVTVL</sequence>
<name>A0A2S5R7D1_9PROT</name>
<evidence type="ECO:0000259" key="1">
    <source>
        <dbReference type="Pfam" id="PF13358"/>
    </source>
</evidence>